<organism evidence="5 6">
    <name type="scientific">Thalassobacillus devorans</name>
    <dbReference type="NCBI Taxonomy" id="279813"/>
    <lineage>
        <taxon>Bacteria</taxon>
        <taxon>Bacillati</taxon>
        <taxon>Bacillota</taxon>
        <taxon>Bacilli</taxon>
        <taxon>Bacillales</taxon>
        <taxon>Bacillaceae</taxon>
        <taxon>Thalassobacillus</taxon>
    </lineage>
</organism>
<keyword evidence="6" id="KW-1185">Reference proteome</keyword>
<dbReference type="HAMAP" id="MF_01925">
    <property type="entry name" value="P5C_reductase"/>
    <property type="match status" value="1"/>
</dbReference>
<dbReference type="InterPro" id="IPR029036">
    <property type="entry name" value="P5CR_dimer"/>
</dbReference>
<comment type="caution">
    <text evidence="5">The sequence shown here is derived from an EMBL/GenBank/DDBJ whole genome shotgun (WGS) entry which is preliminary data.</text>
</comment>
<name>A0ABQ1P777_9BACI</name>
<keyword evidence="2" id="KW-0963">Cytoplasm</keyword>
<dbReference type="Gene3D" id="3.40.50.720">
    <property type="entry name" value="NAD(P)-binding Rossmann-like Domain"/>
    <property type="match status" value="1"/>
</dbReference>
<dbReference type="Pfam" id="PF03807">
    <property type="entry name" value="F420_oxidored"/>
    <property type="match status" value="1"/>
</dbReference>
<dbReference type="PIRSF" id="PIRSF000193">
    <property type="entry name" value="Pyrrol-5-carb_rd"/>
    <property type="match status" value="1"/>
</dbReference>
<keyword evidence="2" id="KW-0521">NADP</keyword>
<dbReference type="Proteomes" id="UP000619534">
    <property type="component" value="Unassembled WGS sequence"/>
</dbReference>
<dbReference type="EC" id="1.5.1.2" evidence="2"/>
<comment type="catalytic activity">
    <reaction evidence="2">
        <text>L-proline + NAD(+) = (S)-1-pyrroline-5-carboxylate + NADH + 2 H(+)</text>
        <dbReference type="Rhea" id="RHEA:14105"/>
        <dbReference type="ChEBI" id="CHEBI:15378"/>
        <dbReference type="ChEBI" id="CHEBI:17388"/>
        <dbReference type="ChEBI" id="CHEBI:57540"/>
        <dbReference type="ChEBI" id="CHEBI:57945"/>
        <dbReference type="ChEBI" id="CHEBI:60039"/>
        <dbReference type="EC" id="1.5.1.2"/>
    </reaction>
</comment>
<evidence type="ECO:0000256" key="2">
    <source>
        <dbReference type="HAMAP-Rule" id="MF_01925"/>
    </source>
</evidence>
<dbReference type="InterPro" id="IPR000304">
    <property type="entry name" value="Pyrroline-COOH_reductase"/>
</dbReference>
<keyword evidence="2" id="KW-0560">Oxidoreductase</keyword>
<dbReference type="InterPro" id="IPR036291">
    <property type="entry name" value="NAD(P)-bd_dom_sf"/>
</dbReference>
<dbReference type="PANTHER" id="PTHR11645:SF51">
    <property type="entry name" value="COME OPERON PROTEIN 4"/>
    <property type="match status" value="1"/>
</dbReference>
<evidence type="ECO:0000259" key="3">
    <source>
        <dbReference type="Pfam" id="PF03807"/>
    </source>
</evidence>
<dbReference type="InterPro" id="IPR028939">
    <property type="entry name" value="P5C_Rdtase_cat_N"/>
</dbReference>
<comment type="similarity">
    <text evidence="1 2">Belongs to the pyrroline-5-carboxylate reductase family.</text>
</comment>
<evidence type="ECO:0000313" key="5">
    <source>
        <dbReference type="EMBL" id="GGC92266.1"/>
    </source>
</evidence>
<dbReference type="InterPro" id="IPR053790">
    <property type="entry name" value="P5CR-like_CS"/>
</dbReference>
<comment type="catalytic activity">
    <reaction evidence="2">
        <text>L-proline + NADP(+) = (S)-1-pyrroline-5-carboxylate + NADPH + 2 H(+)</text>
        <dbReference type="Rhea" id="RHEA:14109"/>
        <dbReference type="ChEBI" id="CHEBI:15378"/>
        <dbReference type="ChEBI" id="CHEBI:17388"/>
        <dbReference type="ChEBI" id="CHEBI:57783"/>
        <dbReference type="ChEBI" id="CHEBI:58349"/>
        <dbReference type="ChEBI" id="CHEBI:60039"/>
        <dbReference type="EC" id="1.5.1.2"/>
    </reaction>
</comment>
<comment type="subcellular location">
    <subcellularLocation>
        <location evidence="2">Cytoplasm</location>
    </subcellularLocation>
</comment>
<dbReference type="SUPFAM" id="SSF51735">
    <property type="entry name" value="NAD(P)-binding Rossmann-fold domains"/>
    <property type="match status" value="1"/>
</dbReference>
<comment type="function">
    <text evidence="2">Catalyzes the reduction of 1-pyrroline-5-carboxylate (PCA) to L-proline.</text>
</comment>
<dbReference type="PROSITE" id="PS00521">
    <property type="entry name" value="P5CR"/>
    <property type="match status" value="1"/>
</dbReference>
<dbReference type="SUPFAM" id="SSF48179">
    <property type="entry name" value="6-phosphogluconate dehydrogenase C-terminal domain-like"/>
    <property type="match status" value="1"/>
</dbReference>
<dbReference type="Pfam" id="PF14748">
    <property type="entry name" value="P5CR_dimer"/>
    <property type="match status" value="1"/>
</dbReference>
<gene>
    <name evidence="2 5" type="primary">proC</name>
    <name evidence="5" type="ORF">GCM10007216_23780</name>
</gene>
<evidence type="ECO:0000259" key="4">
    <source>
        <dbReference type="Pfam" id="PF14748"/>
    </source>
</evidence>
<evidence type="ECO:0000256" key="1">
    <source>
        <dbReference type="ARBA" id="ARBA00005525"/>
    </source>
</evidence>
<dbReference type="InterPro" id="IPR008927">
    <property type="entry name" value="6-PGluconate_DH-like_C_sf"/>
</dbReference>
<keyword evidence="2" id="KW-0641">Proline biosynthesis</keyword>
<protein>
    <recommendedName>
        <fullName evidence="2">Pyrroline-5-carboxylate reductase</fullName>
        <shortName evidence="2">P5C reductase</shortName>
        <shortName evidence="2">P5CR</shortName>
        <ecNumber evidence="2">1.5.1.2</ecNumber>
    </recommendedName>
    <alternativeName>
        <fullName evidence="2">PCA reductase</fullName>
    </alternativeName>
</protein>
<comment type="pathway">
    <text evidence="2">Amino-acid biosynthesis; L-proline biosynthesis; L-proline from L-glutamate 5-semialdehyde: step 1/1.</text>
</comment>
<keyword evidence="2" id="KW-0028">Amino-acid biosynthesis</keyword>
<dbReference type="EMBL" id="BMCJ01000004">
    <property type="protein sequence ID" value="GGC92266.1"/>
    <property type="molecule type" value="Genomic_DNA"/>
</dbReference>
<feature type="domain" description="Pyrroline-5-carboxylate reductase catalytic N-terminal" evidence="3">
    <location>
        <begin position="4"/>
        <end position="97"/>
    </location>
</feature>
<reference evidence="6" key="1">
    <citation type="journal article" date="2019" name="Int. J. Syst. Evol. Microbiol.">
        <title>The Global Catalogue of Microorganisms (GCM) 10K type strain sequencing project: providing services to taxonomists for standard genome sequencing and annotation.</title>
        <authorList>
            <consortium name="The Broad Institute Genomics Platform"/>
            <consortium name="The Broad Institute Genome Sequencing Center for Infectious Disease"/>
            <person name="Wu L."/>
            <person name="Ma J."/>
        </authorList>
    </citation>
    <scope>NUCLEOTIDE SEQUENCE [LARGE SCALE GENOMIC DNA]</scope>
    <source>
        <strain evidence="6">CCM 7282</strain>
    </source>
</reference>
<dbReference type="RefSeq" id="WP_062446871.1">
    <property type="nucleotide sequence ID" value="NZ_BMCJ01000004.1"/>
</dbReference>
<sequence length="270" mass="30367">MIWGVIGTGNMGSIVIESLIESGSIDAEEMIVTNRTLTKAYELKQRHPGLVIIKELAELVDQADIILLCVKPHDMKALFKDINGYVRKEQCVVSITSPVGIEELEKSLPCQVARIVPSITNRAFSGATLFSFSESVRPELKALLKQTFKFISRPIEIEEDYIRVCSDIVSCGPAFISFLMERWIKAAEEVADLPEETATELTTEMLIGYGKLLEENHYTLNTLREKVSVKGGVTGEGLIMLEQHIGELFEKMFHATQKKHKEDKKRLREP</sequence>
<proteinExistence type="inferred from homology"/>
<dbReference type="NCBIfam" id="NF005814">
    <property type="entry name" value="PRK07680.1"/>
    <property type="match status" value="1"/>
</dbReference>
<dbReference type="Gene3D" id="1.10.3730.10">
    <property type="entry name" value="ProC C-terminal domain-like"/>
    <property type="match status" value="1"/>
</dbReference>
<feature type="domain" description="Pyrroline-5-carboxylate reductase dimerisation" evidence="4">
    <location>
        <begin position="159"/>
        <end position="262"/>
    </location>
</feature>
<evidence type="ECO:0000313" key="6">
    <source>
        <dbReference type="Proteomes" id="UP000619534"/>
    </source>
</evidence>
<dbReference type="PANTHER" id="PTHR11645">
    <property type="entry name" value="PYRROLINE-5-CARBOXYLATE REDUCTASE"/>
    <property type="match status" value="1"/>
</dbReference>
<accession>A0ABQ1P777</accession>